<proteinExistence type="predicted"/>
<evidence type="ECO:0000259" key="3">
    <source>
        <dbReference type="Pfam" id="PF14257"/>
    </source>
</evidence>
<keyword evidence="1" id="KW-0175">Coiled coil</keyword>
<dbReference type="EMBL" id="JBHTHY010000014">
    <property type="protein sequence ID" value="MFD0798858.1"/>
    <property type="molecule type" value="Genomic_DNA"/>
</dbReference>
<dbReference type="Pfam" id="PF14257">
    <property type="entry name" value="DUF4349"/>
    <property type="match status" value="1"/>
</dbReference>
<feature type="transmembrane region" description="Helical" evidence="2">
    <location>
        <begin position="226"/>
        <end position="252"/>
    </location>
</feature>
<reference evidence="5" key="1">
    <citation type="journal article" date="2019" name="Int. J. Syst. Evol. Microbiol.">
        <title>The Global Catalogue of Microorganisms (GCM) 10K type strain sequencing project: providing services to taxonomists for standard genome sequencing and annotation.</title>
        <authorList>
            <consortium name="The Broad Institute Genomics Platform"/>
            <consortium name="The Broad Institute Genome Sequencing Center for Infectious Disease"/>
            <person name="Wu L."/>
            <person name="Ma J."/>
        </authorList>
    </citation>
    <scope>NUCLEOTIDE SEQUENCE [LARGE SCALE GENOMIC DNA]</scope>
    <source>
        <strain evidence="5">CCUG 61948</strain>
    </source>
</reference>
<keyword evidence="2" id="KW-0812">Transmembrane</keyword>
<keyword evidence="5" id="KW-1185">Reference proteome</keyword>
<accession>A0ABW3B6B5</accession>
<name>A0ABW3B6B5_9FLAO</name>
<dbReference type="InterPro" id="IPR025645">
    <property type="entry name" value="DUF4349"/>
</dbReference>
<organism evidence="4 5">
    <name type="scientific">Maribacter chungangensis</name>
    <dbReference type="NCBI Taxonomy" id="1069117"/>
    <lineage>
        <taxon>Bacteria</taxon>
        <taxon>Pseudomonadati</taxon>
        <taxon>Bacteroidota</taxon>
        <taxon>Flavobacteriia</taxon>
        <taxon>Flavobacteriales</taxon>
        <taxon>Flavobacteriaceae</taxon>
        <taxon>Maribacter</taxon>
    </lineage>
</organism>
<dbReference type="PROSITE" id="PS51257">
    <property type="entry name" value="PROKAR_LIPOPROTEIN"/>
    <property type="match status" value="1"/>
</dbReference>
<evidence type="ECO:0000256" key="2">
    <source>
        <dbReference type="SAM" id="Phobius"/>
    </source>
</evidence>
<keyword evidence="2" id="KW-0472">Membrane</keyword>
<feature type="coiled-coil region" evidence="1">
    <location>
        <begin position="144"/>
        <end position="191"/>
    </location>
</feature>
<dbReference type="RefSeq" id="WP_379935765.1">
    <property type="nucleotide sequence ID" value="NZ_JBHTHY010000014.1"/>
</dbReference>
<protein>
    <submittedName>
        <fullName evidence="4">DUF4349 domain-containing protein</fullName>
    </submittedName>
</protein>
<dbReference type="Proteomes" id="UP001597012">
    <property type="component" value="Unassembled WGS sequence"/>
</dbReference>
<evidence type="ECO:0000313" key="5">
    <source>
        <dbReference type="Proteomes" id="UP001597012"/>
    </source>
</evidence>
<feature type="domain" description="DUF4349" evidence="3">
    <location>
        <begin position="48"/>
        <end position="252"/>
    </location>
</feature>
<sequence length="260" mass="29819">MKLKSILFTLFGSMLFFGCSNNENGSFEMMDESLVSPLPQTESSGQQRKLIKEGNVRFETNDMAATRKSIFESVEKYKAYVSSDQEYKSSSSIRNTIAIRVPAAHFDALLKDATKGVTKFDSKSIVIKDVTEEFLDVQARLKTKKELENRYLEIAKEAKNVTELLEVEKQLGLLRSEIESIEGRMNYLENQVSLATLTMGFYRTIPTQTQFGNKFANGFKNGWDNLIWFFVGLINIWPFLILVFGIVFWLVWRKPRKAQA</sequence>
<comment type="caution">
    <text evidence="4">The sequence shown here is derived from an EMBL/GenBank/DDBJ whole genome shotgun (WGS) entry which is preliminary data.</text>
</comment>
<evidence type="ECO:0000256" key="1">
    <source>
        <dbReference type="SAM" id="Coils"/>
    </source>
</evidence>
<evidence type="ECO:0000313" key="4">
    <source>
        <dbReference type="EMBL" id="MFD0798858.1"/>
    </source>
</evidence>
<gene>
    <name evidence="4" type="ORF">ACFQZJ_15410</name>
</gene>
<keyword evidence="2" id="KW-1133">Transmembrane helix</keyword>